<evidence type="ECO:0000313" key="1">
    <source>
        <dbReference type="EMBL" id="PPQ28439.1"/>
    </source>
</evidence>
<evidence type="ECO:0000313" key="2">
    <source>
        <dbReference type="Proteomes" id="UP000239724"/>
    </source>
</evidence>
<dbReference type="EMBL" id="NHRY01000243">
    <property type="protein sequence ID" value="PPQ28439.1"/>
    <property type="molecule type" value="Genomic_DNA"/>
</dbReference>
<protein>
    <submittedName>
        <fullName evidence="1">Uncharacterized protein</fullName>
    </submittedName>
</protein>
<proteinExistence type="predicted"/>
<dbReference type="Proteomes" id="UP000239724">
    <property type="component" value="Unassembled WGS sequence"/>
</dbReference>
<name>A0A2S6N1G3_RHOGL</name>
<accession>A0A2S6N1G3</accession>
<keyword evidence="2" id="KW-1185">Reference proteome</keyword>
<gene>
    <name evidence="1" type="ORF">CCS01_24185</name>
</gene>
<sequence length="141" mass="16022">MAPLTRKMIEQGAAFVRALEQDDVTILAAFWYLEAEFGRWRLFIATPDIGRIGWQELYGKAHVILDRFAPEPAFKTYDVGILGPNRRIFQTVSEVVTTGPELGGERFTNQIANGELVDDIYVYKQTIEPPPKPGRRRRKAA</sequence>
<organism evidence="1 2">
    <name type="scientific">Rhodopila globiformis</name>
    <name type="common">Rhodopseudomonas globiformis</name>
    <dbReference type="NCBI Taxonomy" id="1071"/>
    <lineage>
        <taxon>Bacteria</taxon>
        <taxon>Pseudomonadati</taxon>
        <taxon>Pseudomonadota</taxon>
        <taxon>Alphaproteobacteria</taxon>
        <taxon>Acetobacterales</taxon>
        <taxon>Acetobacteraceae</taxon>
        <taxon>Rhodopila</taxon>
    </lineage>
</organism>
<dbReference type="AlphaFoldDB" id="A0A2S6N1G3"/>
<reference evidence="1 2" key="1">
    <citation type="journal article" date="2018" name="Arch. Microbiol.">
        <title>New insights into the metabolic potential of the phototrophic purple bacterium Rhodopila globiformis DSM 161(T) from its draft genome sequence and evidence for a vanadium-dependent nitrogenase.</title>
        <authorList>
            <person name="Imhoff J.F."/>
            <person name="Rahn T."/>
            <person name="Kunzel S."/>
            <person name="Neulinger S.C."/>
        </authorList>
    </citation>
    <scope>NUCLEOTIDE SEQUENCE [LARGE SCALE GENOMIC DNA]</scope>
    <source>
        <strain evidence="1 2">DSM 161</strain>
    </source>
</reference>
<comment type="caution">
    <text evidence="1">The sequence shown here is derived from an EMBL/GenBank/DDBJ whole genome shotgun (WGS) entry which is preliminary data.</text>
</comment>